<gene>
    <name evidence="2" type="ORF">BCY89_07890</name>
</gene>
<sequence>MRYFKVTLVYSIAMVLLLFSSLVNAQTSSNLTYFIKSAQLNSPLLTDYNNQMLSTRIDSLKLRATYGFIVTAEGNASYAPNSKGWGYDNALTNGQSIFAGVRVSREFISRNNLSTRLKAYKNSIAQVLTQKDLAIQTLNRQITDQYIATYTSQKQMDLSTEIIALLSKEDLVLQKLTQKATFKQTDYLSFKVTLQQNQLALQQQTADWQNNYALLNYLSGIIDTNFHALSLPDLGEISFFPSFQESIYTKSFQADSTKLANDAMVIAYDYKPKVNAFSDGGYQSSLTHTPFNNFGMSIGLSVSLPIYNGHQKQLLLQQNNLALQTRKKYLEQTENQYQQEVFNLQNQIRHYDNMLGMATQQIEYAKALVEANAKQLPTGDVKMVDFILSINNLLNLKANIIQYNNALYTLKNQMKYLIIQ</sequence>
<evidence type="ECO:0000313" key="3">
    <source>
        <dbReference type="Proteomes" id="UP000286402"/>
    </source>
</evidence>
<comment type="caution">
    <text evidence="2">The sequence shown here is derived from an EMBL/GenBank/DDBJ whole genome shotgun (WGS) entry which is preliminary data.</text>
</comment>
<dbReference type="AlphaFoldDB" id="A0A420FPF0"/>
<keyword evidence="1" id="KW-0732">Signal</keyword>
<protein>
    <recommendedName>
        <fullName evidence="4">Outer membrane protein TolC</fullName>
    </recommendedName>
</protein>
<dbReference type="Proteomes" id="UP000286402">
    <property type="component" value="Unassembled WGS sequence"/>
</dbReference>
<dbReference type="InterPro" id="IPR010131">
    <property type="entry name" value="MdtP/NodT-like"/>
</dbReference>
<dbReference type="RefSeq" id="WP_120334653.1">
    <property type="nucleotide sequence ID" value="NZ_MCAQ01000023.1"/>
</dbReference>
<organism evidence="2 3">
    <name type="scientific">Sphingobacterium siyangense</name>
    <dbReference type="NCBI Taxonomy" id="459529"/>
    <lineage>
        <taxon>Bacteria</taxon>
        <taxon>Pseudomonadati</taxon>
        <taxon>Bacteroidota</taxon>
        <taxon>Sphingobacteriia</taxon>
        <taxon>Sphingobacteriales</taxon>
        <taxon>Sphingobacteriaceae</taxon>
        <taxon>Sphingobacterium</taxon>
    </lineage>
</organism>
<dbReference type="Gene3D" id="1.20.1600.10">
    <property type="entry name" value="Outer membrane efflux proteins (OEP)"/>
    <property type="match status" value="1"/>
</dbReference>
<dbReference type="EMBL" id="MCAQ01000023">
    <property type="protein sequence ID" value="RKF34870.1"/>
    <property type="molecule type" value="Genomic_DNA"/>
</dbReference>
<dbReference type="SUPFAM" id="SSF56954">
    <property type="entry name" value="Outer membrane efflux proteins (OEP)"/>
    <property type="match status" value="1"/>
</dbReference>
<feature type="chain" id="PRO_5019456655" description="Outer membrane protein TolC" evidence="1">
    <location>
        <begin position="26"/>
        <end position="420"/>
    </location>
</feature>
<evidence type="ECO:0000256" key="1">
    <source>
        <dbReference type="SAM" id="SignalP"/>
    </source>
</evidence>
<name>A0A420FPF0_9SPHI</name>
<reference evidence="2 3" key="1">
    <citation type="submission" date="2016-07" db="EMBL/GenBank/DDBJ databases">
        <title>Genome analysis of Sphingobacterium siyangense T12B17.</title>
        <authorList>
            <person name="Xu D."/>
            <person name="Su Y."/>
            <person name="Zheng S."/>
        </authorList>
    </citation>
    <scope>NUCLEOTIDE SEQUENCE [LARGE SCALE GENOMIC DNA]</scope>
    <source>
        <strain evidence="2 3">T12B17</strain>
    </source>
</reference>
<evidence type="ECO:0000313" key="2">
    <source>
        <dbReference type="EMBL" id="RKF34870.1"/>
    </source>
</evidence>
<accession>A0A420FPF0</accession>
<dbReference type="PANTHER" id="PTHR30203">
    <property type="entry name" value="OUTER MEMBRANE CATION EFFLUX PROTEIN"/>
    <property type="match status" value="1"/>
</dbReference>
<proteinExistence type="predicted"/>
<feature type="signal peptide" evidence="1">
    <location>
        <begin position="1"/>
        <end position="25"/>
    </location>
</feature>
<dbReference type="PANTHER" id="PTHR30203:SF30">
    <property type="entry name" value="OUTER MEMBRANE PROTEIN-RELATED"/>
    <property type="match status" value="1"/>
</dbReference>
<keyword evidence="3" id="KW-1185">Reference proteome</keyword>
<dbReference type="GO" id="GO:0015562">
    <property type="term" value="F:efflux transmembrane transporter activity"/>
    <property type="evidence" value="ECO:0007669"/>
    <property type="project" value="InterPro"/>
</dbReference>
<evidence type="ECO:0008006" key="4">
    <source>
        <dbReference type="Google" id="ProtNLM"/>
    </source>
</evidence>